<dbReference type="SUPFAM" id="SSF48452">
    <property type="entry name" value="TPR-like"/>
    <property type="match status" value="1"/>
</dbReference>
<accession>A3XK21</accession>
<proteinExistence type="predicted"/>
<comment type="caution">
    <text evidence="1">The sequence shown here is derived from an EMBL/GenBank/DDBJ whole genome shotgun (WGS) entry which is preliminary data.</text>
</comment>
<organism evidence="1 2">
    <name type="scientific">Leeuwenhoekiella blandensis (strain CECT 7118 / CCUG 51940 / KCTC 22103 / MED217)</name>
    <name type="common">Flavobacterium sp. (strain MED217)</name>
    <dbReference type="NCBI Taxonomy" id="398720"/>
    <lineage>
        <taxon>Bacteria</taxon>
        <taxon>Pseudomonadati</taxon>
        <taxon>Bacteroidota</taxon>
        <taxon>Flavobacteriia</taxon>
        <taxon>Flavobacteriales</taxon>
        <taxon>Flavobacteriaceae</taxon>
        <taxon>Leeuwenhoekiella</taxon>
    </lineage>
</organism>
<dbReference type="Proteomes" id="UP000001601">
    <property type="component" value="Unassembled WGS sequence"/>
</dbReference>
<evidence type="ECO:0000313" key="1">
    <source>
        <dbReference type="EMBL" id="EAQ50107.1"/>
    </source>
</evidence>
<dbReference type="eggNOG" id="ENOG502Z8Q2">
    <property type="taxonomic scope" value="Bacteria"/>
</dbReference>
<protein>
    <recommendedName>
        <fullName evidence="3">Tetratricopeptide repeat protein</fullName>
    </recommendedName>
</protein>
<dbReference type="RefSeq" id="WP_009779016.1">
    <property type="nucleotide sequence ID" value="NZ_CH672395.1"/>
</dbReference>
<gene>
    <name evidence="1" type="ORF">MED217_03115</name>
</gene>
<dbReference type="Gene3D" id="1.25.40.10">
    <property type="entry name" value="Tetratricopeptide repeat domain"/>
    <property type="match status" value="1"/>
</dbReference>
<reference evidence="1 2" key="1">
    <citation type="journal article" date="2007" name="Nature">
        <title>Light stimulates growth of proteorhodopsin-containing marine Flavobacteria.</title>
        <authorList>
            <person name="Gomez-Consarnau L."/>
            <person name="Gonzalez J.M."/>
            <person name="Coll-Llado M."/>
            <person name="Gourdon P."/>
            <person name="Pascher T."/>
            <person name="Neutze R."/>
            <person name="Pedros-Alio C."/>
            <person name="Pinhassi J."/>
        </authorList>
    </citation>
    <scope>NUCLEOTIDE SEQUENCE [LARGE SCALE GENOMIC DNA]</scope>
    <source>
        <strain evidence="1 2">MED217</strain>
    </source>
</reference>
<dbReference type="AlphaFoldDB" id="A3XK21"/>
<sequence>MNNLFKLISTFSDEEQKEAVQFLKKKNRRGDAKNILLFKMICQGKTKELPQTLYKKMNRNAYHALSKRLRDSLLEFIASKSFAKESSEESDTLKLLLSSRILFEKKLFKLGWKTLSKAEELAFEFELHTALHEIYDTQLQYAAILPEINLNSILDNSDRNLRMLNTTLKFKQAYATLKRKLRAGTTNKNIALKEVLDYFNIIPNQDFTYKSLFQFMDLLCDTAEAESNYYDISPLMQEAFRHVNTKKTSNKHSYYHLQILYLMASNSFRNKNFQKTLDFLDELDSILSKRYLYQFRNQTLILRSLTLNYSGNPLAAIELCENIKSNEPQVQLLLTTLYFHQNRYKDAYQIYKKFQHSDHYYERHQGLTWVVKKEIIGFLLLIELDKLDLVLQKQKSLHKRFYNRLKALGEERVLTFIKLASIYYTNPKHVQSDTFTKEVDRSFEWVGLEREDLFAISFYAWLKSKMINQNLYKVTLDLINPTNHSL</sequence>
<evidence type="ECO:0000313" key="2">
    <source>
        <dbReference type="Proteomes" id="UP000001601"/>
    </source>
</evidence>
<dbReference type="EMBL" id="AANC01000003">
    <property type="protein sequence ID" value="EAQ50107.1"/>
    <property type="molecule type" value="Genomic_DNA"/>
</dbReference>
<name>A3XK21_LEEBM</name>
<keyword evidence="2" id="KW-1185">Reference proteome</keyword>
<evidence type="ECO:0008006" key="3">
    <source>
        <dbReference type="Google" id="ProtNLM"/>
    </source>
</evidence>
<dbReference type="HOGENOM" id="CLU_534954_0_0_10"/>
<dbReference type="InterPro" id="IPR011990">
    <property type="entry name" value="TPR-like_helical_dom_sf"/>
</dbReference>